<proteinExistence type="predicted"/>
<dbReference type="InterPro" id="IPR014729">
    <property type="entry name" value="Rossmann-like_a/b/a_fold"/>
</dbReference>
<dbReference type="Proteomes" id="UP000237797">
    <property type="component" value="Unassembled WGS sequence"/>
</dbReference>
<name>A0A2T0LAT2_9BACL</name>
<evidence type="ECO:0000313" key="2">
    <source>
        <dbReference type="EMBL" id="PRX38958.1"/>
    </source>
</evidence>
<dbReference type="Pfam" id="PF01902">
    <property type="entry name" value="Diphthami_syn_2"/>
    <property type="match status" value="1"/>
</dbReference>
<comment type="caution">
    <text evidence="2">The sequence shown here is derived from an EMBL/GenBank/DDBJ whole genome shotgun (WGS) entry which is preliminary data.</text>
</comment>
<dbReference type="Gene3D" id="3.40.50.620">
    <property type="entry name" value="HUPs"/>
    <property type="match status" value="1"/>
</dbReference>
<dbReference type="EMBL" id="PVNE01000032">
    <property type="protein sequence ID" value="PRX38958.1"/>
    <property type="molecule type" value="Genomic_DNA"/>
</dbReference>
<evidence type="ECO:0000259" key="1">
    <source>
        <dbReference type="Pfam" id="PF01902"/>
    </source>
</evidence>
<protein>
    <submittedName>
        <fullName evidence="2">Uncharacterized protein (TIGR00290 family)</fullName>
    </submittedName>
</protein>
<dbReference type="InterPro" id="IPR002761">
    <property type="entry name" value="Diphthami_syn_dom"/>
</dbReference>
<keyword evidence="3" id="KW-1185">Reference proteome</keyword>
<sequence>MARPVVMSFSGGKDCTYALHVLNQDPDWQVVRLLTTATRDYRRTSMHGVRIELLRRQAASLGLPLDIVWLEAGGDGRDYENRMAEMLAGYKKQGIEQVAFGDLYLEDIREYRERLNASVGLGSIFPLWGVPARELAERLIDDGFRAVVVCVDTEQLDGSFCGREYDASLLRDLPGTVDWCAEKGEFHTFCYDGPVFREAVPFIEGEKVLRDGRFYYLDLLPAEGS</sequence>
<gene>
    <name evidence="2" type="ORF">CLV97_13210</name>
</gene>
<reference evidence="2 3" key="1">
    <citation type="submission" date="2018-03" db="EMBL/GenBank/DDBJ databases">
        <title>Genomic Encyclopedia of Archaeal and Bacterial Type Strains, Phase II (KMG-II): from individual species to whole genera.</title>
        <authorList>
            <person name="Goeker M."/>
        </authorList>
    </citation>
    <scope>NUCLEOTIDE SEQUENCE [LARGE SCALE GENOMIC DNA]</scope>
    <source>
        <strain evidence="2 3">DSM 44946</strain>
    </source>
</reference>
<organism evidence="2 3">
    <name type="scientific">Planifilum fimeticola</name>
    <dbReference type="NCBI Taxonomy" id="201975"/>
    <lineage>
        <taxon>Bacteria</taxon>
        <taxon>Bacillati</taxon>
        <taxon>Bacillota</taxon>
        <taxon>Bacilli</taxon>
        <taxon>Bacillales</taxon>
        <taxon>Thermoactinomycetaceae</taxon>
        <taxon>Planifilum</taxon>
    </lineage>
</organism>
<evidence type="ECO:0000313" key="3">
    <source>
        <dbReference type="Proteomes" id="UP000237797"/>
    </source>
</evidence>
<dbReference type="CDD" id="cd01994">
    <property type="entry name" value="AANH_PF0828-like"/>
    <property type="match status" value="1"/>
</dbReference>
<accession>A0A2T0LAT2</accession>
<feature type="domain" description="Diphthamide synthase" evidence="1">
    <location>
        <begin position="6"/>
        <end position="210"/>
    </location>
</feature>
<dbReference type="Gene3D" id="3.90.1490.10">
    <property type="entry name" value="putative n-type atp pyrophosphatase, domain 2"/>
    <property type="match status" value="1"/>
</dbReference>
<dbReference type="AlphaFoldDB" id="A0A2T0LAT2"/>
<dbReference type="OrthoDB" id="3572539at2"/>
<dbReference type="RefSeq" id="WP_106346460.1">
    <property type="nucleotide sequence ID" value="NZ_PVNE01000032.1"/>
</dbReference>
<dbReference type="SUPFAM" id="SSF52402">
    <property type="entry name" value="Adenine nucleotide alpha hydrolases-like"/>
    <property type="match status" value="1"/>
</dbReference>